<keyword evidence="2" id="KW-1185">Reference proteome</keyword>
<dbReference type="RefSeq" id="WP_132378721.1">
    <property type="nucleotide sequence ID" value="NZ_DAITGU010000040.1"/>
</dbReference>
<evidence type="ECO:0000313" key="2">
    <source>
        <dbReference type="Proteomes" id="UP000295726"/>
    </source>
</evidence>
<dbReference type="Proteomes" id="UP000295726">
    <property type="component" value="Unassembled WGS sequence"/>
</dbReference>
<comment type="caution">
    <text evidence="1">The sequence shown here is derived from an EMBL/GenBank/DDBJ whole genome shotgun (WGS) entry which is preliminary data.</text>
</comment>
<organism evidence="1 2">
    <name type="scientific">Muricomes intestini</name>
    <dbReference type="NCBI Taxonomy" id="1796634"/>
    <lineage>
        <taxon>Bacteria</taxon>
        <taxon>Bacillati</taxon>
        <taxon>Bacillota</taxon>
        <taxon>Clostridia</taxon>
        <taxon>Lachnospirales</taxon>
        <taxon>Lachnospiraceae</taxon>
        <taxon>Muricomes</taxon>
    </lineage>
</organism>
<proteinExistence type="predicted"/>
<dbReference type="Pfam" id="PF13170">
    <property type="entry name" value="DUF4003"/>
    <property type="match status" value="1"/>
</dbReference>
<reference evidence="1 2" key="1">
    <citation type="submission" date="2019-03" db="EMBL/GenBank/DDBJ databases">
        <title>Genomic Encyclopedia of Type Strains, Phase IV (KMG-IV): sequencing the most valuable type-strain genomes for metagenomic binning, comparative biology and taxonomic classification.</title>
        <authorList>
            <person name="Goeker M."/>
        </authorList>
    </citation>
    <scope>NUCLEOTIDE SEQUENCE [LARGE SCALE GENOMIC DNA]</scope>
    <source>
        <strain evidence="1 2">DSM 29489</strain>
    </source>
</reference>
<evidence type="ECO:0000313" key="1">
    <source>
        <dbReference type="EMBL" id="TCS82410.1"/>
    </source>
</evidence>
<dbReference type="EMBL" id="SLZZ01000002">
    <property type="protein sequence ID" value="TCS82410.1"/>
    <property type="molecule type" value="Genomic_DNA"/>
</dbReference>
<name>A0A4R3KGP3_9FIRM</name>
<accession>A0A4R3KGP3</accession>
<gene>
    <name evidence="1" type="ORF">EDD59_102281</name>
</gene>
<dbReference type="InterPro" id="IPR025062">
    <property type="entry name" value="DUF4003"/>
</dbReference>
<dbReference type="OrthoDB" id="1778393at2"/>
<dbReference type="AlphaFoldDB" id="A0A4R3KGP3"/>
<protein>
    <submittedName>
        <fullName evidence="1">Uncharacterized protein DUF4003</fullName>
    </submittedName>
</protein>
<sequence>MNELTRKRCEQLIDNRDKVKSVFAWDGGLIQLCCAGIYSEKGKNVDVAELKRSKELLKEKVGIFSNFRGTARSPIASMLAVSGNPEGTLDKGLKVYELLKKEFWSSSYLPLAAMVLARMAEPYQYKQIAVRTREIYNRMKAEHPFLTSGEDSALCALMALSEKTDDELIEDIESCYQILKGNFLTANSVQSLSHVLALYEGTAQEKCDRTMALFYKLKESGRKYGTEYELPTLGVLAMTGADLDEVVLEMAQIDDWLSGQKGFGLFGSVTRKQRLMYAGILAEKDYIEDSTLQTAAVNGTIAVIIAQEAAMCAAIAASSAAAANNGSSN</sequence>